<dbReference type="Gene3D" id="2.70.98.40">
    <property type="entry name" value="Glycoside hydrolase, family 65, N-terminal domain"/>
    <property type="match status" value="1"/>
</dbReference>
<dbReference type="Gene3D" id="2.60.420.10">
    <property type="entry name" value="Maltose phosphorylase, domain 3"/>
    <property type="match status" value="1"/>
</dbReference>
<keyword evidence="3" id="KW-0808">Transferase</keyword>
<feature type="domain" description="Glycoside hydrolase family 65 central catalytic" evidence="6">
    <location>
        <begin position="312"/>
        <end position="697"/>
    </location>
</feature>
<feature type="binding site" evidence="5">
    <location>
        <begin position="598"/>
        <end position="599"/>
    </location>
    <ligand>
        <name>substrate</name>
    </ligand>
</feature>
<evidence type="ECO:0000259" key="6">
    <source>
        <dbReference type="Pfam" id="PF03632"/>
    </source>
</evidence>
<protein>
    <submittedName>
        <fullName evidence="9">Trehalose and maltose hydrolase (Possible phosphorylase)</fullName>
    </submittedName>
</protein>
<dbReference type="InterPro" id="IPR012341">
    <property type="entry name" value="6hp_glycosidase-like_sf"/>
</dbReference>
<dbReference type="Pfam" id="PF03636">
    <property type="entry name" value="Glyco_hydro_65N"/>
    <property type="match status" value="1"/>
</dbReference>
<dbReference type="OrthoDB" id="414934at2"/>
<name>A0A1I7MWZ7_9HYPH</name>
<evidence type="ECO:0000256" key="1">
    <source>
        <dbReference type="ARBA" id="ARBA00006768"/>
    </source>
</evidence>
<dbReference type="PIRSF" id="PIRSF036289">
    <property type="entry name" value="Glycosyl_hydrolase_malt_phosph"/>
    <property type="match status" value="1"/>
</dbReference>
<feature type="domain" description="Glycoside hydrolase family 65 C-terminal" evidence="7">
    <location>
        <begin position="708"/>
        <end position="769"/>
    </location>
</feature>
<dbReference type="GO" id="GO:0004553">
    <property type="term" value="F:hydrolase activity, hydrolyzing O-glycosyl compounds"/>
    <property type="evidence" value="ECO:0007669"/>
    <property type="project" value="TreeGrafter"/>
</dbReference>
<dbReference type="GO" id="GO:0005975">
    <property type="term" value="P:carbohydrate metabolic process"/>
    <property type="evidence" value="ECO:0007669"/>
    <property type="project" value="InterPro"/>
</dbReference>
<dbReference type="Pfam" id="PF03633">
    <property type="entry name" value="Glyco_hydro_65C"/>
    <property type="match status" value="1"/>
</dbReference>
<dbReference type="InterPro" id="IPR005194">
    <property type="entry name" value="Glyco_hydro_65_C"/>
</dbReference>
<proteinExistence type="inferred from homology"/>
<evidence type="ECO:0000256" key="2">
    <source>
        <dbReference type="ARBA" id="ARBA00022676"/>
    </source>
</evidence>
<feature type="binding site" evidence="5">
    <location>
        <begin position="347"/>
        <end position="348"/>
    </location>
    <ligand>
        <name>substrate</name>
    </ligand>
</feature>
<dbReference type="Gene3D" id="1.50.10.10">
    <property type="match status" value="1"/>
</dbReference>
<dbReference type="GO" id="GO:0016757">
    <property type="term" value="F:glycosyltransferase activity"/>
    <property type="evidence" value="ECO:0007669"/>
    <property type="project" value="UniProtKB-KW"/>
</dbReference>
<evidence type="ECO:0000256" key="4">
    <source>
        <dbReference type="PIRSR" id="PIRSR036289-50"/>
    </source>
</evidence>
<dbReference type="Proteomes" id="UP000199074">
    <property type="component" value="Unassembled WGS sequence"/>
</dbReference>
<keyword evidence="2" id="KW-0328">Glycosyltransferase</keyword>
<dbReference type="Pfam" id="PF03632">
    <property type="entry name" value="Glyco_hydro_65m"/>
    <property type="match status" value="1"/>
</dbReference>
<dbReference type="RefSeq" id="WP_092419520.1">
    <property type="nucleotide sequence ID" value="NZ_FPCK01000001.1"/>
</dbReference>
<keyword evidence="9" id="KW-0378">Hydrolase</keyword>
<evidence type="ECO:0000256" key="3">
    <source>
        <dbReference type="ARBA" id="ARBA00022679"/>
    </source>
</evidence>
<dbReference type="SUPFAM" id="SSF74650">
    <property type="entry name" value="Galactose mutarotase-like"/>
    <property type="match status" value="1"/>
</dbReference>
<accession>A0A1I7MWZ7</accession>
<dbReference type="PANTHER" id="PTHR11051:SF8">
    <property type="entry name" value="PROTEIN-GLUCOSYLGALACTOSYLHYDROXYLYSINE GLUCOSIDASE"/>
    <property type="match status" value="1"/>
</dbReference>
<feature type="active site" description="Proton donor" evidence="4">
    <location>
        <position position="486"/>
    </location>
</feature>
<organism evidence="9 10">
    <name type="scientific">Devosia crocina</name>
    <dbReference type="NCBI Taxonomy" id="429728"/>
    <lineage>
        <taxon>Bacteria</taxon>
        <taxon>Pseudomonadati</taxon>
        <taxon>Pseudomonadota</taxon>
        <taxon>Alphaproteobacteria</taxon>
        <taxon>Hyphomicrobiales</taxon>
        <taxon>Devosiaceae</taxon>
        <taxon>Devosia</taxon>
    </lineage>
</organism>
<dbReference type="InterPro" id="IPR017045">
    <property type="entry name" value="Malt_Pase/Glycosyl_Hdrlase"/>
</dbReference>
<dbReference type="AlphaFoldDB" id="A0A1I7MWZ7"/>
<dbReference type="InterPro" id="IPR005195">
    <property type="entry name" value="Glyco_hydro_65_M"/>
</dbReference>
<feature type="domain" description="Glycoside hydrolase family 65 N-terminal" evidence="8">
    <location>
        <begin position="12"/>
        <end position="258"/>
    </location>
</feature>
<dbReference type="SUPFAM" id="SSF48208">
    <property type="entry name" value="Six-hairpin glycosidases"/>
    <property type="match status" value="1"/>
</dbReference>
<evidence type="ECO:0000259" key="8">
    <source>
        <dbReference type="Pfam" id="PF03636"/>
    </source>
</evidence>
<dbReference type="InterPro" id="IPR011013">
    <property type="entry name" value="Gal_mutarotase_sf_dom"/>
</dbReference>
<reference evidence="9 10" key="1">
    <citation type="submission" date="2016-10" db="EMBL/GenBank/DDBJ databases">
        <authorList>
            <person name="de Groot N.N."/>
        </authorList>
    </citation>
    <scope>NUCLEOTIDE SEQUENCE [LARGE SCALE GENOMIC DNA]</scope>
    <source>
        <strain evidence="9 10">IPL20</strain>
    </source>
</reference>
<evidence type="ECO:0000256" key="5">
    <source>
        <dbReference type="PIRSR" id="PIRSR036289-51"/>
    </source>
</evidence>
<dbReference type="InterPro" id="IPR005196">
    <property type="entry name" value="Glyco_hydro_65_N"/>
</dbReference>
<keyword evidence="10" id="KW-1185">Reference proteome</keyword>
<gene>
    <name evidence="9" type="ORF">SAMN05216456_0134</name>
</gene>
<dbReference type="STRING" id="429728.SAMN05216456_0134"/>
<evidence type="ECO:0000259" key="7">
    <source>
        <dbReference type="Pfam" id="PF03633"/>
    </source>
</evidence>
<dbReference type="GO" id="GO:0030246">
    <property type="term" value="F:carbohydrate binding"/>
    <property type="evidence" value="ECO:0007669"/>
    <property type="project" value="InterPro"/>
</dbReference>
<evidence type="ECO:0000313" key="9">
    <source>
        <dbReference type="EMBL" id="SFV26856.1"/>
    </source>
</evidence>
<dbReference type="PANTHER" id="PTHR11051">
    <property type="entry name" value="GLYCOSYL HYDROLASE-RELATED"/>
    <property type="match status" value="1"/>
</dbReference>
<dbReference type="InterPro" id="IPR008928">
    <property type="entry name" value="6-hairpin_glycosidase_sf"/>
</dbReference>
<sequence length="781" mass="88316">MTHDSPTVRLIGYDPEDERRRESLFSLGNGVLLLRSSMPWSEADGTHYPGLYFAGCYNPLQSTIDGEIEWNASLVNLPNGLRLEFRIEDADWFSLDAVELLHYEQRLDIPNAIMCRSMRFRDGAGRIATLEEERFVSMDAPNLVGQRLRLIPHNWSGTVLLKSQIDGSVINDNLEKHADYAHKHLDVLGKGTAGSGLFLEARTINSNLHIAVRTRDLTSTPPVDVQTSETEERRVSHSFVLKAAPNEPIILDRLMAVCVGEGVEVAEEASNVLTAADAYEPAQQRHRLAWQKLWERMPFAAADKAMEQAQHLTLFHLLQNYSPHSIGRDVSLPARGWQEVYRGQIFWDEMFSVPVLSIRYPELARELLLYRHARLDAARDNARKYGLDGALYPWRSARTGAEETPRFQKSNINGHWRKDHTEHQAHINASIAWDIFHYAWASGDEAFLYDQGLTMLIEICRMWASLAVSSPEDDRFDIRGVVGPDEFHTGYADRSEPGIDNNAHTNVMAAWTLGEVLRLLEKASEKRDGTPQVSDDEKRHWDHISRRLRLCFTPDHLLAQFEGVERLLELDPDSLGKGSADWELEARGEDINHYQIFKQADSAMLLYLLPIEDLQALLLHLGYEVSAEQLHRSVEYYRSRTSHGSSLSQVSYAAALSHFDLETSYNLWRKALAPDLDPKNSQSTAEGLHLGSMAAALDVLQRHYLGLTVRADGLAIDPHLPDELSALEFSFHYQGGRYKLKWNGSKLRLSSDGTDADNLTVFVRGEAQQLRAGQSLIISKL</sequence>
<comment type="similarity">
    <text evidence="1">Belongs to the glycosyl hydrolase 65 family.</text>
</comment>
<dbReference type="InterPro" id="IPR037018">
    <property type="entry name" value="GH65_N"/>
</dbReference>
<dbReference type="EMBL" id="FPCK01000001">
    <property type="protein sequence ID" value="SFV26856.1"/>
    <property type="molecule type" value="Genomic_DNA"/>
</dbReference>
<evidence type="ECO:0000313" key="10">
    <source>
        <dbReference type="Proteomes" id="UP000199074"/>
    </source>
</evidence>